<name>A0AAD8VQM7_LOLMU</name>
<evidence type="ECO:0000313" key="11">
    <source>
        <dbReference type="EMBL" id="KAK1613203.1"/>
    </source>
</evidence>
<dbReference type="SUPFAM" id="SSF49354">
    <property type="entry name" value="PapD-like"/>
    <property type="match status" value="2"/>
</dbReference>
<keyword evidence="2" id="KW-0808">Transferase</keyword>
<evidence type="ECO:0000259" key="9">
    <source>
        <dbReference type="PROSITE" id="PS50011"/>
    </source>
</evidence>
<evidence type="ECO:0000256" key="2">
    <source>
        <dbReference type="ARBA" id="ARBA00022679"/>
    </source>
</evidence>
<dbReference type="InterPro" id="IPR000535">
    <property type="entry name" value="MSP_dom"/>
</dbReference>
<reference evidence="11" key="1">
    <citation type="submission" date="2023-07" db="EMBL/GenBank/DDBJ databases">
        <title>A chromosome-level genome assembly of Lolium multiflorum.</title>
        <authorList>
            <person name="Chen Y."/>
            <person name="Copetti D."/>
            <person name="Kolliker R."/>
            <person name="Studer B."/>
        </authorList>
    </citation>
    <scope>NUCLEOTIDE SEQUENCE</scope>
    <source>
        <strain evidence="11">02402/16</strain>
        <tissue evidence="11">Leaf</tissue>
    </source>
</reference>
<feature type="repeat" description="WD" evidence="7">
    <location>
        <begin position="741"/>
        <end position="783"/>
    </location>
</feature>
<organism evidence="11 12">
    <name type="scientific">Lolium multiflorum</name>
    <name type="common">Italian ryegrass</name>
    <name type="synonym">Lolium perenne subsp. multiflorum</name>
    <dbReference type="NCBI Taxonomy" id="4521"/>
    <lineage>
        <taxon>Eukaryota</taxon>
        <taxon>Viridiplantae</taxon>
        <taxon>Streptophyta</taxon>
        <taxon>Embryophyta</taxon>
        <taxon>Tracheophyta</taxon>
        <taxon>Spermatophyta</taxon>
        <taxon>Magnoliopsida</taxon>
        <taxon>Liliopsida</taxon>
        <taxon>Poales</taxon>
        <taxon>Poaceae</taxon>
        <taxon>BOP clade</taxon>
        <taxon>Pooideae</taxon>
        <taxon>Poodae</taxon>
        <taxon>Poeae</taxon>
        <taxon>Poeae Chloroplast Group 2 (Poeae type)</taxon>
        <taxon>Loliodinae</taxon>
        <taxon>Loliinae</taxon>
        <taxon>Lolium</taxon>
    </lineage>
</organism>
<dbReference type="InterPro" id="IPR011009">
    <property type="entry name" value="Kinase-like_dom_sf"/>
</dbReference>
<feature type="repeat" description="WD" evidence="7">
    <location>
        <begin position="784"/>
        <end position="827"/>
    </location>
</feature>
<dbReference type="Gene3D" id="2.60.40.10">
    <property type="entry name" value="Immunoglobulins"/>
    <property type="match status" value="2"/>
</dbReference>
<dbReference type="InterPro" id="IPR013783">
    <property type="entry name" value="Ig-like_fold"/>
</dbReference>
<evidence type="ECO:0000256" key="6">
    <source>
        <dbReference type="ARBA" id="ARBA00022840"/>
    </source>
</evidence>
<keyword evidence="1 7" id="KW-0853">WD repeat</keyword>
<dbReference type="SMART" id="SM00220">
    <property type="entry name" value="S_TKc"/>
    <property type="match status" value="1"/>
</dbReference>
<dbReference type="GO" id="GO:0005524">
    <property type="term" value="F:ATP binding"/>
    <property type="evidence" value="ECO:0007669"/>
    <property type="project" value="UniProtKB-UniRule"/>
</dbReference>
<dbReference type="PROSITE" id="PS50202">
    <property type="entry name" value="MSP"/>
    <property type="match status" value="2"/>
</dbReference>
<dbReference type="InterPro" id="IPR008271">
    <property type="entry name" value="Ser/Thr_kinase_AS"/>
</dbReference>
<protein>
    <submittedName>
        <fullName evidence="11">Uncharacterized protein</fullName>
    </submittedName>
</protein>
<feature type="domain" description="MSP" evidence="10">
    <location>
        <begin position="331"/>
        <end position="450"/>
    </location>
</feature>
<dbReference type="InterPro" id="IPR036322">
    <property type="entry name" value="WD40_repeat_dom_sf"/>
</dbReference>
<dbReference type="EMBL" id="JAUUTY010000007">
    <property type="protein sequence ID" value="KAK1613203.1"/>
    <property type="molecule type" value="Genomic_DNA"/>
</dbReference>
<dbReference type="AlphaFoldDB" id="A0AAD8VQM7"/>
<dbReference type="SUPFAM" id="SSF56112">
    <property type="entry name" value="Protein kinase-like (PK-like)"/>
    <property type="match status" value="1"/>
</dbReference>
<dbReference type="Pfam" id="PF00400">
    <property type="entry name" value="WD40"/>
    <property type="match status" value="4"/>
</dbReference>
<feature type="domain" description="Protein kinase" evidence="9">
    <location>
        <begin position="31"/>
        <end position="306"/>
    </location>
</feature>
<evidence type="ECO:0000259" key="10">
    <source>
        <dbReference type="PROSITE" id="PS50202"/>
    </source>
</evidence>
<dbReference type="Proteomes" id="UP001231189">
    <property type="component" value="Unassembled WGS sequence"/>
</dbReference>
<keyword evidence="12" id="KW-1185">Reference proteome</keyword>
<dbReference type="PANTHER" id="PTHR45707">
    <property type="entry name" value="C2 CALCIUM/LIPID-BINDING PLANT PHOSPHORIBOSYLTRANSFERASE FAMILY PROTEIN"/>
    <property type="match status" value="1"/>
</dbReference>
<evidence type="ECO:0000313" key="12">
    <source>
        <dbReference type="Proteomes" id="UP001231189"/>
    </source>
</evidence>
<dbReference type="SUPFAM" id="SSF50978">
    <property type="entry name" value="WD40 repeat-like"/>
    <property type="match status" value="1"/>
</dbReference>
<keyword evidence="4 8" id="KW-0547">Nucleotide-binding</keyword>
<keyword evidence="6 8" id="KW-0067">ATP-binding</keyword>
<dbReference type="Gene3D" id="2.130.10.10">
    <property type="entry name" value="YVTN repeat-like/Quinoprotein amine dehydrogenase"/>
    <property type="match status" value="1"/>
</dbReference>
<evidence type="ECO:0000256" key="7">
    <source>
        <dbReference type="PROSITE-ProRule" id="PRU00221"/>
    </source>
</evidence>
<dbReference type="Gene3D" id="3.30.200.20">
    <property type="entry name" value="Phosphorylase Kinase, domain 1"/>
    <property type="match status" value="1"/>
</dbReference>
<dbReference type="PANTHER" id="PTHR45707:SF79">
    <property type="entry name" value="PROTEIN KINASE DOMAIN-CONTAINING PROTEIN"/>
    <property type="match status" value="1"/>
</dbReference>
<dbReference type="GO" id="GO:0004672">
    <property type="term" value="F:protein kinase activity"/>
    <property type="evidence" value="ECO:0007669"/>
    <property type="project" value="InterPro"/>
</dbReference>
<dbReference type="SMART" id="SM00320">
    <property type="entry name" value="WD40"/>
    <property type="match status" value="5"/>
</dbReference>
<feature type="binding site" evidence="8">
    <location>
        <position position="58"/>
    </location>
    <ligand>
        <name>ATP</name>
        <dbReference type="ChEBI" id="CHEBI:30616"/>
    </ligand>
</feature>
<comment type="caution">
    <text evidence="11">The sequence shown here is derived from an EMBL/GenBank/DDBJ whole genome shotgun (WGS) entry which is preliminary data.</text>
</comment>
<dbReference type="PROSITE" id="PS00107">
    <property type="entry name" value="PROTEIN_KINASE_ATP"/>
    <property type="match status" value="1"/>
</dbReference>
<dbReference type="InterPro" id="IPR015943">
    <property type="entry name" value="WD40/YVTN_repeat-like_dom_sf"/>
</dbReference>
<dbReference type="FunFam" id="1.10.510.10:FF:000870">
    <property type="entry name" value="OSJNBa0016N04.16-like protein"/>
    <property type="match status" value="1"/>
</dbReference>
<dbReference type="PROSITE" id="PS00678">
    <property type="entry name" value="WD_REPEATS_1"/>
    <property type="match status" value="1"/>
</dbReference>
<dbReference type="InterPro" id="IPR017441">
    <property type="entry name" value="Protein_kinase_ATP_BS"/>
</dbReference>
<dbReference type="PROSITE" id="PS50011">
    <property type="entry name" value="PROTEIN_KINASE_DOM"/>
    <property type="match status" value="1"/>
</dbReference>
<feature type="domain" description="MSP" evidence="10">
    <location>
        <begin position="460"/>
        <end position="581"/>
    </location>
</feature>
<evidence type="ECO:0000256" key="8">
    <source>
        <dbReference type="PROSITE-ProRule" id="PRU10141"/>
    </source>
</evidence>
<dbReference type="Pfam" id="PF00635">
    <property type="entry name" value="Motile_Sperm"/>
    <property type="match status" value="1"/>
</dbReference>
<dbReference type="CDD" id="cd00200">
    <property type="entry name" value="WD40"/>
    <property type="match status" value="1"/>
</dbReference>
<keyword evidence="5" id="KW-0418">Kinase</keyword>
<dbReference type="PROSITE" id="PS50294">
    <property type="entry name" value="WD_REPEATS_REGION"/>
    <property type="match status" value="2"/>
</dbReference>
<gene>
    <name evidence="11" type="ORF">QYE76_036876</name>
</gene>
<dbReference type="PROSITE" id="PS00108">
    <property type="entry name" value="PROTEIN_KINASE_ST"/>
    <property type="match status" value="1"/>
</dbReference>
<accession>A0AAD8VQM7</accession>
<dbReference type="Pfam" id="PF00069">
    <property type="entry name" value="Pkinase"/>
    <property type="match status" value="1"/>
</dbReference>
<dbReference type="PROSITE" id="PS50082">
    <property type="entry name" value="WD_REPEATS_2"/>
    <property type="match status" value="3"/>
</dbReference>
<evidence type="ECO:0000256" key="1">
    <source>
        <dbReference type="ARBA" id="ARBA00022574"/>
    </source>
</evidence>
<sequence length="914" mass="103989">MEHHVLEHILDGRQEPTNLPLALLKNITNNFSKDLEIGHGGFATVYKGVLPNGNVAVKRIMNKHTVDEKLFYREVNSLLMVNHPNIVRFLGFCASTDQTAIKIEGSRDHIYAEVRERLICFEYISNGNLRKYITDELRGLDWSTRYQLIKGICDGLHYLHMEKYIYHMDLKPANILLDNDMVPKITDFGLSRLDEKLKTMSVERHGTLGYCAPEYLNCGDMSFKSDIYSLGTIIIELVTGEKSIPNNNKNNVLRRWWHRWRKAGKQNPLGYQQVTKCIDIGVACLEIDPRKRPFIWEIVRDINEMEATNSEISNGNEYTVGQENPYSEDDMLGIEPLELHFSFELNKEMSCSLQLTNETDSDIAFEVQKMSPLPYCIEPHKGIVPQRSKCGVVITLQLHDKATQRQCANEFIVRSTKVNYGLTTEHITTAMFNESTGNVVDEVNLEVAFDPELIPDSSMILDVHPLELCFFYEPDKLIPCLLDITNKTDEKMAFALKKKSSEEACFLSSWPKFGVMDPRTTYTLVLIMDEHRTIPRQRNVDLILHTSTYCESSSDEDTCIQHFQNAEQLGIQVHHVTLKCVCAPRGVTIFEPIPPSIKIISMVDYPYKGEFMIQSIDANQTEPLIATAFYFGHVDIWNCDTQEHVGSIEIREKLSGVRFIARKGWLMVGADNGSIRVYNYKNKIQKMTGFKVGGYLPSLAIHPTESYVLSACSTGKIKLWEWDQGQTWDQCRFGWKCMRTFQEHSDYVRAVAFNPQDHNSFASASDDCTIKVWSLDSPKSKYTLYGHSSWVYSLDFFALDGQQYLITGSRDKTANIWDMHKKECAGTLRHNSEVTSVLSHPTLPVLVTGTAQGHVHLWSSISFRLKRILSIGSSSWVKGLACFNESGRVVVAHDTALSVKEIHDEEEQGGSSGQ</sequence>
<dbReference type="Gene3D" id="1.10.510.10">
    <property type="entry name" value="Transferase(Phosphotransferase) domain 1"/>
    <property type="match status" value="1"/>
</dbReference>
<feature type="repeat" description="WD" evidence="7">
    <location>
        <begin position="827"/>
        <end position="859"/>
    </location>
</feature>
<dbReference type="InterPro" id="IPR019775">
    <property type="entry name" value="WD40_repeat_CS"/>
</dbReference>
<evidence type="ECO:0000256" key="5">
    <source>
        <dbReference type="ARBA" id="ARBA00022777"/>
    </source>
</evidence>
<dbReference type="InterPro" id="IPR008962">
    <property type="entry name" value="PapD-like_sf"/>
</dbReference>
<dbReference type="InterPro" id="IPR000719">
    <property type="entry name" value="Prot_kinase_dom"/>
</dbReference>
<evidence type="ECO:0000256" key="4">
    <source>
        <dbReference type="ARBA" id="ARBA00022741"/>
    </source>
</evidence>
<dbReference type="InterPro" id="IPR001680">
    <property type="entry name" value="WD40_rpt"/>
</dbReference>
<evidence type="ECO:0000256" key="3">
    <source>
        <dbReference type="ARBA" id="ARBA00022737"/>
    </source>
</evidence>
<keyword evidence="3" id="KW-0677">Repeat</keyword>
<proteinExistence type="predicted"/>